<dbReference type="SUPFAM" id="SSF102462">
    <property type="entry name" value="Peptidyl-tRNA hydrolase II"/>
    <property type="match status" value="1"/>
</dbReference>
<organism evidence="4">
    <name type="scientific">Nakamurella sp. A5-74</name>
    <dbReference type="NCBI Taxonomy" id="3158264"/>
    <lineage>
        <taxon>Bacteria</taxon>
        <taxon>Bacillati</taxon>
        <taxon>Actinomycetota</taxon>
        <taxon>Actinomycetes</taxon>
        <taxon>Nakamurellales</taxon>
        <taxon>Nakamurellaceae</taxon>
        <taxon>Nakamurella</taxon>
    </lineage>
</organism>
<proteinExistence type="predicted"/>
<dbReference type="Gene3D" id="3.40.1490.10">
    <property type="entry name" value="Bit1"/>
    <property type="match status" value="1"/>
</dbReference>
<evidence type="ECO:0000256" key="3">
    <source>
        <dbReference type="ARBA" id="ARBA00048707"/>
    </source>
</evidence>
<sequence>MTPPAEPTAEALRPVAARYAAWWGMSEQEVLVDRDEAAHDIRALQLVLRLERDATVSRHRALELAAAGAALLCLDERSEPGGEWFEPVRQYCVAHIRKVTRRARGAQWEATAALPGLTLSDQGAEDAGCVTEVRVLLPGPASELDKRVSKLQVGGTDLPWDPPPARSGNEPVLRLWVPEQPPMTAGKQMAQTGHAGMIEAALMAADDDATLADWAAAGCPSAVTSATPAEWATLSAALDDPAAAWRTERLLGVRDAGFTEIPAGTVTVIARAPR</sequence>
<dbReference type="GO" id="GO:0004045">
    <property type="term" value="F:peptidyl-tRNA hydrolase activity"/>
    <property type="evidence" value="ECO:0007669"/>
    <property type="project" value="UniProtKB-EC"/>
</dbReference>
<gene>
    <name evidence="4" type="ORF">ABLG96_08590</name>
</gene>
<evidence type="ECO:0000256" key="1">
    <source>
        <dbReference type="ARBA" id="ARBA00013260"/>
    </source>
</evidence>
<accession>A0AAU8DTL7</accession>
<reference evidence="4" key="1">
    <citation type="submission" date="2024-05" db="EMBL/GenBank/DDBJ databases">
        <authorList>
            <person name="Cai S.Y."/>
            <person name="Jin L.M."/>
            <person name="Li H.R."/>
        </authorList>
    </citation>
    <scope>NUCLEOTIDE SEQUENCE</scope>
    <source>
        <strain evidence="4">A5-74</strain>
    </source>
</reference>
<protein>
    <recommendedName>
        <fullName evidence="1">peptidyl-tRNA hydrolase</fullName>
        <ecNumber evidence="1">3.1.1.29</ecNumber>
    </recommendedName>
</protein>
<dbReference type="RefSeq" id="WP_353650934.1">
    <property type="nucleotide sequence ID" value="NZ_CP159218.1"/>
</dbReference>
<dbReference type="EC" id="3.1.1.29" evidence="1"/>
<dbReference type="InterPro" id="IPR023476">
    <property type="entry name" value="Pep_tRNA_hydro_II_dom_sf"/>
</dbReference>
<comment type="catalytic activity">
    <reaction evidence="3">
        <text>an N-acyl-L-alpha-aminoacyl-tRNA + H2O = an N-acyl-L-amino acid + a tRNA + H(+)</text>
        <dbReference type="Rhea" id="RHEA:54448"/>
        <dbReference type="Rhea" id="RHEA-COMP:10123"/>
        <dbReference type="Rhea" id="RHEA-COMP:13883"/>
        <dbReference type="ChEBI" id="CHEBI:15377"/>
        <dbReference type="ChEBI" id="CHEBI:15378"/>
        <dbReference type="ChEBI" id="CHEBI:59874"/>
        <dbReference type="ChEBI" id="CHEBI:78442"/>
        <dbReference type="ChEBI" id="CHEBI:138191"/>
        <dbReference type="EC" id="3.1.1.29"/>
    </reaction>
</comment>
<keyword evidence="2 4" id="KW-0378">Hydrolase</keyword>
<evidence type="ECO:0000313" key="4">
    <source>
        <dbReference type="EMBL" id="XCG65329.1"/>
    </source>
</evidence>
<dbReference type="EMBL" id="CP159218">
    <property type="protein sequence ID" value="XCG65329.1"/>
    <property type="molecule type" value="Genomic_DNA"/>
</dbReference>
<dbReference type="AlphaFoldDB" id="A0AAU8DTL7"/>
<name>A0AAU8DTL7_9ACTN</name>
<dbReference type="Pfam" id="PF01981">
    <property type="entry name" value="PTH2"/>
    <property type="match status" value="1"/>
</dbReference>
<evidence type="ECO:0000256" key="2">
    <source>
        <dbReference type="ARBA" id="ARBA00022801"/>
    </source>
</evidence>
<dbReference type="InterPro" id="IPR002833">
    <property type="entry name" value="PTH2"/>
</dbReference>